<dbReference type="EMBL" id="FUEG01000003">
    <property type="protein sequence ID" value="SJL01327.1"/>
    <property type="molecule type" value="Genomic_DNA"/>
</dbReference>
<keyword evidence="3" id="KW-1185">Reference proteome</keyword>
<protein>
    <submittedName>
        <fullName evidence="2">Uncharacterized protein</fullName>
    </submittedName>
</protein>
<name>A0A284QXW7_ARMOS</name>
<reference evidence="3" key="1">
    <citation type="journal article" date="2017" name="Nat. Ecol. Evol.">
        <title>Genome expansion and lineage-specific genetic innovations in the forest pathogenic fungi Armillaria.</title>
        <authorList>
            <person name="Sipos G."/>
            <person name="Prasanna A.N."/>
            <person name="Walter M.C."/>
            <person name="O'Connor E."/>
            <person name="Balint B."/>
            <person name="Krizsan K."/>
            <person name="Kiss B."/>
            <person name="Hess J."/>
            <person name="Varga T."/>
            <person name="Slot J."/>
            <person name="Riley R."/>
            <person name="Boka B."/>
            <person name="Rigling D."/>
            <person name="Barry K."/>
            <person name="Lee J."/>
            <person name="Mihaltcheva S."/>
            <person name="LaButti K."/>
            <person name="Lipzen A."/>
            <person name="Waldron R."/>
            <person name="Moloney N.M."/>
            <person name="Sperisen C."/>
            <person name="Kredics L."/>
            <person name="Vagvoelgyi C."/>
            <person name="Patrignani A."/>
            <person name="Fitzpatrick D."/>
            <person name="Nagy I."/>
            <person name="Doyle S."/>
            <person name="Anderson J.B."/>
            <person name="Grigoriev I.V."/>
            <person name="Gueldener U."/>
            <person name="Muensterkoetter M."/>
            <person name="Nagy L.G."/>
        </authorList>
    </citation>
    <scope>NUCLEOTIDE SEQUENCE [LARGE SCALE GENOMIC DNA]</scope>
    <source>
        <strain evidence="3">C18/9</strain>
    </source>
</reference>
<dbReference type="Proteomes" id="UP000219338">
    <property type="component" value="Unassembled WGS sequence"/>
</dbReference>
<organism evidence="2 3">
    <name type="scientific">Armillaria ostoyae</name>
    <name type="common">Armillaria root rot fungus</name>
    <dbReference type="NCBI Taxonomy" id="47428"/>
    <lineage>
        <taxon>Eukaryota</taxon>
        <taxon>Fungi</taxon>
        <taxon>Dikarya</taxon>
        <taxon>Basidiomycota</taxon>
        <taxon>Agaricomycotina</taxon>
        <taxon>Agaricomycetes</taxon>
        <taxon>Agaricomycetidae</taxon>
        <taxon>Agaricales</taxon>
        <taxon>Marasmiineae</taxon>
        <taxon>Physalacriaceae</taxon>
        <taxon>Armillaria</taxon>
    </lineage>
</organism>
<keyword evidence="1" id="KW-0812">Transmembrane</keyword>
<keyword evidence="1" id="KW-1133">Transmembrane helix</keyword>
<dbReference type="AlphaFoldDB" id="A0A284QXW7"/>
<feature type="transmembrane region" description="Helical" evidence="1">
    <location>
        <begin position="12"/>
        <end position="35"/>
    </location>
</feature>
<evidence type="ECO:0000313" key="3">
    <source>
        <dbReference type="Proteomes" id="UP000219338"/>
    </source>
</evidence>
<keyword evidence="1" id="KW-0472">Membrane</keyword>
<evidence type="ECO:0000313" key="2">
    <source>
        <dbReference type="EMBL" id="SJL01327.1"/>
    </source>
</evidence>
<evidence type="ECO:0000256" key="1">
    <source>
        <dbReference type="SAM" id="Phobius"/>
    </source>
</evidence>
<sequence length="157" mass="17551">MNFTHDITTHTTLTLVAMIVAVTSTITLFITYQVYQYEIGLHLCHFFQPTLCFPTQPTHPHLYLHPPPHYVSNTVSESSLSELNLPISTNRGSEGKVDSPGIYQDCQKLDISRQGQAILYSKYQEILVVIMTATKSTNPIPNTMSNESGIHARDSQA</sequence>
<gene>
    <name evidence="2" type="ORF">ARMOST_04647</name>
</gene>
<accession>A0A284QXW7</accession>
<proteinExistence type="predicted"/>